<dbReference type="Gene3D" id="3.40.50.300">
    <property type="entry name" value="P-loop containing nucleotide triphosphate hydrolases"/>
    <property type="match status" value="4"/>
</dbReference>
<keyword evidence="10" id="KW-0408">Iron</keyword>
<dbReference type="Pfam" id="PF13361">
    <property type="entry name" value="UvrD_C"/>
    <property type="match status" value="1"/>
</dbReference>
<dbReference type="GO" id="GO:0051539">
    <property type="term" value="F:4 iron, 4 sulfur cluster binding"/>
    <property type="evidence" value="ECO:0007669"/>
    <property type="project" value="UniProtKB-KW"/>
</dbReference>
<evidence type="ECO:0000256" key="5">
    <source>
        <dbReference type="ARBA" id="ARBA00022763"/>
    </source>
</evidence>
<dbReference type="RefSeq" id="WP_084576998.1">
    <property type="nucleotide sequence ID" value="NZ_CP155572.1"/>
</dbReference>
<evidence type="ECO:0000256" key="11">
    <source>
        <dbReference type="ARBA" id="ARBA00023014"/>
    </source>
</evidence>
<evidence type="ECO:0000256" key="12">
    <source>
        <dbReference type="ARBA" id="ARBA00023125"/>
    </source>
</evidence>
<dbReference type="PANTHER" id="PTHR30591">
    <property type="entry name" value="RECBCD ENZYME SUBUNIT RECC"/>
    <property type="match status" value="1"/>
</dbReference>
<evidence type="ECO:0000256" key="3">
    <source>
        <dbReference type="ARBA" id="ARBA00022723"/>
    </source>
</evidence>
<keyword evidence="7 15" id="KW-0347">Helicase</keyword>
<evidence type="ECO:0000256" key="10">
    <source>
        <dbReference type="ARBA" id="ARBA00023004"/>
    </source>
</evidence>
<keyword evidence="16" id="KW-1185">Reference proteome</keyword>
<dbReference type="Gene3D" id="3.90.320.10">
    <property type="match status" value="1"/>
</dbReference>
<dbReference type="InterPro" id="IPR011604">
    <property type="entry name" value="PDDEXK-like_dom_sf"/>
</dbReference>
<evidence type="ECO:0000256" key="6">
    <source>
        <dbReference type="ARBA" id="ARBA00022801"/>
    </source>
</evidence>
<dbReference type="Gene3D" id="6.10.140.1030">
    <property type="match status" value="1"/>
</dbReference>
<dbReference type="EMBL" id="FWXI01000015">
    <property type="protein sequence ID" value="SMC95755.1"/>
    <property type="molecule type" value="Genomic_DNA"/>
</dbReference>
<dbReference type="GO" id="GO:0003677">
    <property type="term" value="F:DNA binding"/>
    <property type="evidence" value="ECO:0007669"/>
    <property type="project" value="UniProtKB-KW"/>
</dbReference>
<feature type="domain" description="UvrD-like helicase C-terminal" evidence="14">
    <location>
        <begin position="279"/>
        <end position="597"/>
    </location>
</feature>
<keyword evidence="2" id="KW-0540">Nuclease</keyword>
<dbReference type="AlphaFoldDB" id="A0A1W2DE11"/>
<dbReference type="OrthoDB" id="9758506at2"/>
<keyword evidence="1" id="KW-0004">4Fe-4S</keyword>
<dbReference type="InterPro" id="IPR049035">
    <property type="entry name" value="ADDB_N"/>
</dbReference>
<protein>
    <submittedName>
        <fullName evidence="15">DNA helicase/exodeoxyribonuclease V, subunit B</fullName>
    </submittedName>
</protein>
<dbReference type="Proteomes" id="UP000192738">
    <property type="component" value="Unassembled WGS sequence"/>
</dbReference>
<dbReference type="PANTHER" id="PTHR30591:SF1">
    <property type="entry name" value="RECBCD ENZYME SUBUNIT RECC"/>
    <property type="match status" value="1"/>
</dbReference>
<keyword evidence="11" id="KW-0411">Iron-sulfur</keyword>
<reference evidence="15 16" key="1">
    <citation type="submission" date="2017-04" db="EMBL/GenBank/DDBJ databases">
        <authorList>
            <person name="Afonso C.L."/>
            <person name="Miller P.J."/>
            <person name="Scott M.A."/>
            <person name="Spackman E."/>
            <person name="Goraichik I."/>
            <person name="Dimitrov K.M."/>
            <person name="Suarez D.L."/>
            <person name="Swayne D.E."/>
        </authorList>
    </citation>
    <scope>NUCLEOTIDE SEQUENCE [LARGE SCALE GENOMIC DNA]</scope>
    <source>
        <strain evidence="15 16">DSM 5090</strain>
    </source>
</reference>
<keyword evidence="4" id="KW-0547">Nucleotide-binding</keyword>
<evidence type="ECO:0000256" key="7">
    <source>
        <dbReference type="ARBA" id="ARBA00022806"/>
    </source>
</evidence>
<evidence type="ECO:0000256" key="9">
    <source>
        <dbReference type="ARBA" id="ARBA00022840"/>
    </source>
</evidence>
<accession>A0A1W2DE11</accession>
<keyword evidence="6" id="KW-0378">Hydrolase</keyword>
<dbReference type="InterPro" id="IPR038726">
    <property type="entry name" value="PDDEXK_AddAB-type"/>
</dbReference>
<name>A0A1W2DE11_9FIRM</name>
<evidence type="ECO:0000256" key="2">
    <source>
        <dbReference type="ARBA" id="ARBA00022722"/>
    </source>
</evidence>
<dbReference type="GO" id="GO:0000724">
    <property type="term" value="P:double-strand break repair via homologous recombination"/>
    <property type="evidence" value="ECO:0007669"/>
    <property type="project" value="InterPro"/>
</dbReference>
<dbReference type="Pfam" id="PF12705">
    <property type="entry name" value="PDDEXK_1"/>
    <property type="match status" value="1"/>
</dbReference>
<gene>
    <name evidence="15" type="ORF">SAMN04488500_11546</name>
</gene>
<keyword evidence="8" id="KW-0269">Exonuclease</keyword>
<evidence type="ECO:0000313" key="15">
    <source>
        <dbReference type="EMBL" id="SMC95755.1"/>
    </source>
</evidence>
<organism evidence="15 16">
    <name type="scientific">Sporomusa malonica</name>
    <dbReference type="NCBI Taxonomy" id="112901"/>
    <lineage>
        <taxon>Bacteria</taxon>
        <taxon>Bacillati</taxon>
        <taxon>Bacillota</taxon>
        <taxon>Negativicutes</taxon>
        <taxon>Selenomonadales</taxon>
        <taxon>Sporomusaceae</taxon>
        <taxon>Sporomusa</taxon>
    </lineage>
</organism>
<keyword evidence="5" id="KW-0227">DNA damage</keyword>
<dbReference type="GO" id="GO:0046872">
    <property type="term" value="F:metal ion binding"/>
    <property type="evidence" value="ECO:0007669"/>
    <property type="project" value="UniProtKB-KW"/>
</dbReference>
<dbReference type="SUPFAM" id="SSF52540">
    <property type="entry name" value="P-loop containing nucleoside triphosphate hydrolases"/>
    <property type="match status" value="1"/>
</dbReference>
<keyword evidence="3" id="KW-0479">Metal-binding</keyword>
<dbReference type="PROSITE" id="PS51217">
    <property type="entry name" value="UVRD_HELICASE_CTER"/>
    <property type="match status" value="1"/>
</dbReference>
<evidence type="ECO:0000259" key="14">
    <source>
        <dbReference type="PROSITE" id="PS51217"/>
    </source>
</evidence>
<evidence type="ECO:0000256" key="1">
    <source>
        <dbReference type="ARBA" id="ARBA00022485"/>
    </source>
</evidence>
<dbReference type="GO" id="GO:0004386">
    <property type="term" value="F:helicase activity"/>
    <property type="evidence" value="ECO:0007669"/>
    <property type="project" value="UniProtKB-KW"/>
</dbReference>
<evidence type="ECO:0000313" key="16">
    <source>
        <dbReference type="Proteomes" id="UP000192738"/>
    </source>
</evidence>
<evidence type="ECO:0000256" key="4">
    <source>
        <dbReference type="ARBA" id="ARBA00022741"/>
    </source>
</evidence>
<dbReference type="GO" id="GO:0004527">
    <property type="term" value="F:exonuclease activity"/>
    <property type="evidence" value="ECO:0007669"/>
    <property type="project" value="UniProtKB-KW"/>
</dbReference>
<keyword evidence="9" id="KW-0067">ATP-binding</keyword>
<keyword evidence="12" id="KW-0238">DNA-binding</keyword>
<dbReference type="STRING" id="112901.SAMN04488500_11546"/>
<evidence type="ECO:0000256" key="13">
    <source>
        <dbReference type="ARBA" id="ARBA00023204"/>
    </source>
</evidence>
<dbReference type="InterPro" id="IPR027417">
    <property type="entry name" value="P-loop_NTPase"/>
</dbReference>
<keyword evidence="13" id="KW-0234">DNA repair</keyword>
<dbReference type="GO" id="GO:0005524">
    <property type="term" value="F:ATP binding"/>
    <property type="evidence" value="ECO:0007669"/>
    <property type="project" value="UniProtKB-KW"/>
</dbReference>
<evidence type="ECO:0000256" key="8">
    <source>
        <dbReference type="ARBA" id="ARBA00022839"/>
    </source>
</evidence>
<proteinExistence type="predicted"/>
<sequence length="1165" mass="130034">MTLRLILGRAGYGKTWQCFDEVLSRLAKSPDGRPLIFIVPEQATYEVERALASACHADGFVRAHVLGFRRLAHRVLNETGGAARPHISELGKRMVFSRLLMENKNNLKLLTRAASERSFAETIEGVVKEFKAYGIGPAALAAMAGDEEQLGSLALAGKIHDLALLYQGFEDFLAGRYIDPEDYLSLLAEKIAESDLLSQAEIWIDGFTWFTPQEYAVVEALLKAAYAVTVTICLEQPDNPVNAREEALFHRQWETYVKLKKLASVLNVPVTQQELVIPHRFEKPILAAIEQQFFGGRKPGFTEEDKNTGFTLAEAANRRIEVEAIAREIIRLSREENLRWRDMAILIRDVDSYAELMATVLADYNIPFFSDNNRPAVHHPLAELVRSALEVILEKWSYEPVFRCLKTDLFPVTRDEVDVLENYCLEFGIRGSRWTNPEAWAFRRRYSLAEDEWAGDELSAAEQEQLGRINHIRQQSTWELVRLAGRLTPAVRQGLQPIELVQPVYEFLLQLEVPDKLEAWAAAAEAAGDLEQAREHRQMWAKVVELLDQIVDTFAEQPLTLEDFTAIISEGLEGTKLSLIPPGLDYVTIAALERTRRLKIKAAFVPGASDGSLPRRRREEGLLTDSERALLTSLGLELGGGAAADTFAEQFLVYTALTRASRSLWVSYPLADAEGKALGPSMIVRRLKEITGAKVKALPVEPPPGREAEYLARPKRALAALAGALRLYKHTGHISSAWWDVYNWALADEGQRVQLHAALAGLFHHNQLEPLQPGLPGRLYLKNGVLRGSVTRFEAFRACPFKHFAQYGLGLKERAVYQLKAPDLGQFLHAVLKQFGDRLTEGGQSWGDVTQSQIGDMCTGIVAELAPKLQNEILLSSKQHEHLVTRLTRRAVRAVSRLAAWAQVSKFKPLALEQAFGRGQGALPPLSFPLPAGMLEVAGQIDRLDVGEHEGHKYALVIDYKSGGAWLSLAEVYYGLKLQLLTYLLVAVSRQEGPNACLPAGVLYYFLKNPMVSGATLKTPEQIEKELNGKLKMPGWLLADVNLAGLLDETIDGWSEFFRIALGKNGFYESCMDKLKTEEEFALLLNHVEQELVAVAEAILAGETAIRPFRLDKATPCGYCAFRPVCQFDRNLPENDYLSLPKVDDQTIMSELRQRKGGKSGEMLP</sequence>
<dbReference type="NCBIfam" id="TIGR02773">
    <property type="entry name" value="addB_Gpos"/>
    <property type="match status" value="1"/>
</dbReference>
<dbReference type="InterPro" id="IPR014017">
    <property type="entry name" value="DNA_helicase_UvrD-like_C"/>
</dbReference>
<dbReference type="InterPro" id="IPR014140">
    <property type="entry name" value="DNA_helicase_suAddB"/>
</dbReference>
<dbReference type="Pfam" id="PF21445">
    <property type="entry name" value="ADDB_N"/>
    <property type="match status" value="1"/>
</dbReference>